<evidence type="ECO:0000256" key="5">
    <source>
        <dbReference type="ARBA" id="ARBA00022777"/>
    </source>
</evidence>
<dbReference type="Gene3D" id="3.30.200.20">
    <property type="entry name" value="Phosphorylase Kinase, domain 1"/>
    <property type="match status" value="1"/>
</dbReference>
<dbReference type="PANTHER" id="PTHR43289">
    <property type="entry name" value="MITOGEN-ACTIVATED PROTEIN KINASE KINASE KINASE 20-RELATED"/>
    <property type="match status" value="1"/>
</dbReference>
<keyword evidence="12" id="KW-1185">Reference proteome</keyword>
<dbReference type="Pfam" id="PF00069">
    <property type="entry name" value="Pkinase"/>
    <property type="match status" value="1"/>
</dbReference>
<dbReference type="PROSITE" id="PS50011">
    <property type="entry name" value="PROTEIN_KINASE_DOM"/>
    <property type="match status" value="1"/>
</dbReference>
<keyword evidence="5" id="KW-0418">Kinase</keyword>
<dbReference type="InterPro" id="IPR000719">
    <property type="entry name" value="Prot_kinase_dom"/>
</dbReference>
<evidence type="ECO:0000256" key="7">
    <source>
        <dbReference type="PROSITE-ProRule" id="PRU10141"/>
    </source>
</evidence>
<dbReference type="Proteomes" id="UP001501295">
    <property type="component" value="Unassembled WGS sequence"/>
</dbReference>
<evidence type="ECO:0000256" key="6">
    <source>
        <dbReference type="ARBA" id="ARBA00022840"/>
    </source>
</evidence>
<evidence type="ECO:0000256" key="9">
    <source>
        <dbReference type="SAM" id="Phobius"/>
    </source>
</evidence>
<keyword evidence="6 7" id="KW-0067">ATP-binding</keyword>
<organism evidence="11 12">
    <name type="scientific">Frondihabitans cladoniiphilus</name>
    <dbReference type="NCBI Taxonomy" id="715785"/>
    <lineage>
        <taxon>Bacteria</taxon>
        <taxon>Bacillati</taxon>
        <taxon>Actinomycetota</taxon>
        <taxon>Actinomycetes</taxon>
        <taxon>Micrococcales</taxon>
        <taxon>Microbacteriaceae</taxon>
        <taxon>Frondihabitans</taxon>
    </lineage>
</organism>
<proteinExistence type="predicted"/>
<keyword evidence="2" id="KW-0723">Serine/threonine-protein kinase</keyword>
<gene>
    <name evidence="11" type="ORF">GCM10025780_04270</name>
</gene>
<evidence type="ECO:0000259" key="10">
    <source>
        <dbReference type="PROSITE" id="PS50011"/>
    </source>
</evidence>
<dbReference type="SMART" id="SM00220">
    <property type="entry name" value="S_TKc"/>
    <property type="match status" value="1"/>
</dbReference>
<dbReference type="InterPro" id="IPR011009">
    <property type="entry name" value="Kinase-like_dom_sf"/>
</dbReference>
<dbReference type="Gene3D" id="1.10.510.10">
    <property type="entry name" value="Transferase(Phosphotransferase) domain 1"/>
    <property type="match status" value="1"/>
</dbReference>
<protein>
    <recommendedName>
        <fullName evidence="1">non-specific serine/threonine protein kinase</fullName>
        <ecNumber evidence="1">2.7.11.1</ecNumber>
    </recommendedName>
</protein>
<dbReference type="InterPro" id="IPR008271">
    <property type="entry name" value="Ser/Thr_kinase_AS"/>
</dbReference>
<evidence type="ECO:0000256" key="8">
    <source>
        <dbReference type="SAM" id="MobiDB-lite"/>
    </source>
</evidence>
<dbReference type="EC" id="2.7.11.1" evidence="1"/>
<dbReference type="PANTHER" id="PTHR43289:SF6">
    <property type="entry name" value="SERINE_THREONINE-PROTEIN KINASE NEKL-3"/>
    <property type="match status" value="1"/>
</dbReference>
<evidence type="ECO:0000256" key="4">
    <source>
        <dbReference type="ARBA" id="ARBA00022741"/>
    </source>
</evidence>
<evidence type="ECO:0000313" key="11">
    <source>
        <dbReference type="EMBL" id="GAA4665914.1"/>
    </source>
</evidence>
<dbReference type="SUPFAM" id="SSF56112">
    <property type="entry name" value="Protein kinase-like (PK-like)"/>
    <property type="match status" value="1"/>
</dbReference>
<evidence type="ECO:0000256" key="1">
    <source>
        <dbReference type="ARBA" id="ARBA00012513"/>
    </source>
</evidence>
<reference evidence="12" key="1">
    <citation type="journal article" date="2019" name="Int. J. Syst. Evol. Microbiol.">
        <title>The Global Catalogue of Microorganisms (GCM) 10K type strain sequencing project: providing services to taxonomists for standard genome sequencing and annotation.</title>
        <authorList>
            <consortium name="The Broad Institute Genomics Platform"/>
            <consortium name="The Broad Institute Genome Sequencing Center for Infectious Disease"/>
            <person name="Wu L."/>
            <person name="Ma J."/>
        </authorList>
    </citation>
    <scope>NUCLEOTIDE SEQUENCE [LARGE SCALE GENOMIC DNA]</scope>
    <source>
        <strain evidence="12">JCM 18956</strain>
    </source>
</reference>
<feature type="transmembrane region" description="Helical" evidence="9">
    <location>
        <begin position="364"/>
        <end position="388"/>
    </location>
</feature>
<keyword evidence="9" id="KW-1133">Transmembrane helix</keyword>
<sequence>MARRLPSQPPVLPGFSHLHVLGSGGFADVFLYEQNMPRRQVAVKVLLSEVVNDQVRQMFQAEANLMAQLSGHPSILTVYQASVSADGRPYLVMELCSSSLSERYRRERIPVPDVLQIGVKIGSAIETAHRQGVLHRDIKPSNILMTAYGHPVLSDFGIAASLGESEPAEVMGLSIPWSAPEVLRDDTSGTIESEVWSLGATVYSLLAGRSPFEVLGGSNTSHDLMARIEKGKLPPIGRTDVPASLESVLSKAMSHRPENRQSSILELIRDLQQVESELGVAQTPIEVAVDDWALATVADLEDRTRVRGIEGGAIAVANRRRRRRAVEQQGTFAQSDSAHRSNAIPRSTGTAAGPDRRGRRRVQYLAWALIAASVVVLALGGIATLFLVRATSTDIPTVTDISAVTTGSSVRFSWADPGLKAGDSYVVAQGTDRSTQSSTTFSTNVNDGQQVCISVTVNRAGKSGPASAEKCSVVQGSK</sequence>
<accession>A0ABP8VMI1</accession>
<feature type="region of interest" description="Disordered" evidence="8">
    <location>
        <begin position="320"/>
        <end position="355"/>
    </location>
</feature>
<name>A0ABP8VMI1_9MICO</name>
<keyword evidence="4 7" id="KW-0547">Nucleotide-binding</keyword>
<feature type="binding site" evidence="7">
    <location>
        <position position="44"/>
    </location>
    <ligand>
        <name>ATP</name>
        <dbReference type="ChEBI" id="CHEBI:30616"/>
    </ligand>
</feature>
<keyword evidence="3" id="KW-0808">Transferase</keyword>
<evidence type="ECO:0000256" key="2">
    <source>
        <dbReference type="ARBA" id="ARBA00022527"/>
    </source>
</evidence>
<keyword evidence="9" id="KW-0812">Transmembrane</keyword>
<comment type="caution">
    <text evidence="11">The sequence shown here is derived from an EMBL/GenBank/DDBJ whole genome shotgun (WGS) entry which is preliminary data.</text>
</comment>
<feature type="domain" description="Protein kinase" evidence="10">
    <location>
        <begin position="15"/>
        <end position="278"/>
    </location>
</feature>
<evidence type="ECO:0000256" key="3">
    <source>
        <dbReference type="ARBA" id="ARBA00022679"/>
    </source>
</evidence>
<dbReference type="PROSITE" id="PS00108">
    <property type="entry name" value="PROTEIN_KINASE_ST"/>
    <property type="match status" value="1"/>
</dbReference>
<dbReference type="EMBL" id="BAABLM010000001">
    <property type="protein sequence ID" value="GAA4665914.1"/>
    <property type="molecule type" value="Genomic_DNA"/>
</dbReference>
<dbReference type="InterPro" id="IPR017441">
    <property type="entry name" value="Protein_kinase_ATP_BS"/>
</dbReference>
<dbReference type="PROSITE" id="PS00107">
    <property type="entry name" value="PROTEIN_KINASE_ATP"/>
    <property type="match status" value="1"/>
</dbReference>
<dbReference type="CDD" id="cd14014">
    <property type="entry name" value="STKc_PknB_like"/>
    <property type="match status" value="1"/>
</dbReference>
<evidence type="ECO:0000313" key="12">
    <source>
        <dbReference type="Proteomes" id="UP001501295"/>
    </source>
</evidence>
<dbReference type="RefSeq" id="WP_345372692.1">
    <property type="nucleotide sequence ID" value="NZ_BAABLM010000001.1"/>
</dbReference>
<keyword evidence="9" id="KW-0472">Membrane</keyword>